<feature type="compositionally biased region" description="Basic and acidic residues" evidence="3">
    <location>
        <begin position="434"/>
        <end position="453"/>
    </location>
</feature>
<feature type="compositionally biased region" description="Basic and acidic residues" evidence="3">
    <location>
        <begin position="386"/>
        <end position="426"/>
    </location>
</feature>
<dbReference type="FunFam" id="3.90.550.10:FF:000085">
    <property type="entry name" value="Glycogenin, isoform B"/>
    <property type="match status" value="1"/>
</dbReference>
<name>A0A7G3ANT1_LUTLO</name>
<dbReference type="Gene3D" id="3.90.550.10">
    <property type="entry name" value="Spore Coat Polysaccharide Biosynthesis Protein SpsA, Chain A"/>
    <property type="match status" value="1"/>
</dbReference>
<feature type="compositionally biased region" description="Basic and acidic residues" evidence="3">
    <location>
        <begin position="482"/>
        <end position="500"/>
    </location>
</feature>
<dbReference type="InterPro" id="IPR029044">
    <property type="entry name" value="Nucleotide-diphossugar_trans"/>
</dbReference>
<feature type="region of interest" description="Disordered" evidence="3">
    <location>
        <begin position="386"/>
        <end position="462"/>
    </location>
</feature>
<dbReference type="GO" id="GO:0008466">
    <property type="term" value="F:glycogenin glucosyltransferase activity"/>
    <property type="evidence" value="ECO:0007669"/>
    <property type="project" value="UniProtKB-EC"/>
</dbReference>
<dbReference type="EC" id="2.4.1.186" evidence="2"/>
<sequence length="618" mass="70690">MSKFAWVTLATNDSYSLGALVVAASLRRVATAHQIAVLITPGVSEAMRTKLSTVFDVVKEVNVLDSRDSANLALLARPELGVTFTKLHCWNLTQFEKCVFLDADTLVLQNCDELFEREELSAAPDVGWPDCFNSGVFVFRPSQDTFGKLLEFAVKAGSFDGGDQGLLNLYFSDWAHSDISKHLPFVYNTCSTATYSYLPAFKQYGQGVKIIHFIGTSKPWLQNFDPQTRTVRTPDNYTHLASHLQTWWTIFFDQIHPHLSGDMNQQKEATPWYEEPQHVPPCPPPQNPSHEIFIPNSMVEVPNENLPGETHQIHFYDPWEDYEKKKSEECQEVVAQVLENHQDDVERFQEVQRIQEEVYRIHEEVETFHESHNQTPHEAPHQRCEMRQENSLEPLDSRKEAPVVRETREIDPGPEIISERFPERQENSGNQWEYHNHIENLPKDPPNRHEKIPESPQIPPEFQPEVYEEVQRDVPSEIPSELPHEHTKELPNPPAHRDPPPDQLTAQKCPQESPMSPERQVMSISVSRLFAFFGGAETGIAGALASVTLGEKRSPEQEAMESQMRRQCWESGNIDYMGRDSFENILKRINQTMGLAQPEEQQPPKEEEGAKAQEEGNQ</sequence>
<dbReference type="InterPro" id="IPR050587">
    <property type="entry name" value="GNT1/Glycosyltrans_8"/>
</dbReference>
<comment type="similarity">
    <text evidence="1">Belongs to the glycosyltransferase 8 family. Glycogenin subfamily.</text>
</comment>
<dbReference type="InterPro" id="IPR002495">
    <property type="entry name" value="Glyco_trans_8"/>
</dbReference>
<dbReference type="AlphaFoldDB" id="A0A7G3ANT1"/>
<evidence type="ECO:0000313" key="4">
    <source>
        <dbReference type="EMBL" id="MBC1174110.1"/>
    </source>
</evidence>
<protein>
    <recommendedName>
        <fullName evidence="2">glycogenin glucosyltransferase</fullName>
        <ecNumber evidence="2">2.4.1.186</ecNumber>
    </recommendedName>
</protein>
<evidence type="ECO:0000256" key="2">
    <source>
        <dbReference type="ARBA" id="ARBA00038934"/>
    </source>
</evidence>
<dbReference type="VEuPathDB" id="VectorBase:LLONM1_002357"/>
<dbReference type="CDD" id="cd02537">
    <property type="entry name" value="GT8_Glycogenin"/>
    <property type="match status" value="1"/>
</dbReference>
<feature type="compositionally biased region" description="Polar residues" evidence="3">
    <location>
        <begin position="504"/>
        <end position="514"/>
    </location>
</feature>
<dbReference type="SUPFAM" id="SSF53448">
    <property type="entry name" value="Nucleotide-diphospho-sugar transferases"/>
    <property type="match status" value="1"/>
</dbReference>
<proteinExistence type="inferred from homology"/>
<feature type="region of interest" description="Disordered" evidence="3">
    <location>
        <begin position="479"/>
        <end position="520"/>
    </location>
</feature>
<dbReference type="EMBL" id="GITU01005407">
    <property type="protein sequence ID" value="MBC1174110.1"/>
    <property type="molecule type" value="Transcribed_RNA"/>
</dbReference>
<feature type="compositionally biased region" description="Basic and acidic residues" evidence="3">
    <location>
        <begin position="602"/>
        <end position="618"/>
    </location>
</feature>
<accession>A0A7G3ANT1</accession>
<evidence type="ECO:0000256" key="1">
    <source>
        <dbReference type="ARBA" id="ARBA00038162"/>
    </source>
</evidence>
<organism evidence="4">
    <name type="scientific">Lutzomyia longipalpis</name>
    <name type="common">Sand fly</name>
    <dbReference type="NCBI Taxonomy" id="7200"/>
    <lineage>
        <taxon>Eukaryota</taxon>
        <taxon>Metazoa</taxon>
        <taxon>Ecdysozoa</taxon>
        <taxon>Arthropoda</taxon>
        <taxon>Hexapoda</taxon>
        <taxon>Insecta</taxon>
        <taxon>Pterygota</taxon>
        <taxon>Neoptera</taxon>
        <taxon>Endopterygota</taxon>
        <taxon>Diptera</taxon>
        <taxon>Nematocera</taxon>
        <taxon>Psychodoidea</taxon>
        <taxon>Psychodidae</taxon>
        <taxon>Lutzomyia</taxon>
        <taxon>Lutzomyia</taxon>
    </lineage>
</organism>
<keyword evidence="4" id="KW-0808">Transferase</keyword>
<evidence type="ECO:0000256" key="3">
    <source>
        <dbReference type="SAM" id="MobiDB-lite"/>
    </source>
</evidence>
<feature type="region of interest" description="Disordered" evidence="3">
    <location>
        <begin position="591"/>
        <end position="618"/>
    </location>
</feature>
<dbReference type="Pfam" id="PF01501">
    <property type="entry name" value="Glyco_transf_8"/>
    <property type="match status" value="2"/>
</dbReference>
<reference evidence="4" key="1">
    <citation type="journal article" date="2020" name="BMC">
        <title>Leishmania infection induces a limited differential gene expression in the sand fly midgut.</title>
        <authorList>
            <person name="Coutinho-Abreu I.V."/>
            <person name="Serafim T.D."/>
            <person name="Meneses C."/>
            <person name="Kamhawi S."/>
            <person name="Oliveira F."/>
            <person name="Valenzuela J.G."/>
        </authorList>
    </citation>
    <scope>NUCLEOTIDE SEQUENCE</scope>
    <source>
        <strain evidence="4">Jacobina</strain>
        <tissue evidence="4">Midgut</tissue>
    </source>
</reference>
<dbReference type="GO" id="GO:0005978">
    <property type="term" value="P:glycogen biosynthetic process"/>
    <property type="evidence" value="ECO:0007669"/>
    <property type="project" value="UniProtKB-ARBA"/>
</dbReference>
<dbReference type="PANTHER" id="PTHR11183">
    <property type="entry name" value="GLYCOGENIN SUBFAMILY MEMBER"/>
    <property type="match status" value="1"/>
</dbReference>